<name>A0A2S6N0W3_RHOGL</name>
<gene>
    <name evidence="1" type="ORF">CCS01_24495</name>
</gene>
<protein>
    <submittedName>
        <fullName evidence="1">Uncharacterized protein</fullName>
    </submittedName>
</protein>
<dbReference type="OrthoDB" id="7239790at2"/>
<reference evidence="1 2" key="1">
    <citation type="journal article" date="2018" name="Arch. Microbiol.">
        <title>New insights into the metabolic potential of the phototrophic purple bacterium Rhodopila globiformis DSM 161(T) from its draft genome sequence and evidence for a vanadium-dependent nitrogenase.</title>
        <authorList>
            <person name="Imhoff J.F."/>
            <person name="Rahn T."/>
            <person name="Kunzel S."/>
            <person name="Neulinger S.C."/>
        </authorList>
    </citation>
    <scope>NUCLEOTIDE SEQUENCE [LARGE SCALE GENOMIC DNA]</scope>
    <source>
        <strain evidence="1 2">DSM 161</strain>
    </source>
</reference>
<organism evidence="1 2">
    <name type="scientific">Rhodopila globiformis</name>
    <name type="common">Rhodopseudomonas globiformis</name>
    <dbReference type="NCBI Taxonomy" id="1071"/>
    <lineage>
        <taxon>Bacteria</taxon>
        <taxon>Pseudomonadati</taxon>
        <taxon>Pseudomonadota</taxon>
        <taxon>Alphaproteobacteria</taxon>
        <taxon>Acetobacterales</taxon>
        <taxon>Acetobacteraceae</taxon>
        <taxon>Rhodopila</taxon>
    </lineage>
</organism>
<dbReference type="Proteomes" id="UP000239724">
    <property type="component" value="Unassembled WGS sequence"/>
</dbReference>
<comment type="caution">
    <text evidence="1">The sequence shown here is derived from an EMBL/GenBank/DDBJ whole genome shotgun (WGS) entry which is preliminary data.</text>
</comment>
<proteinExistence type="predicted"/>
<accession>A0A2S6N0W3</accession>
<dbReference type="EMBL" id="NHRY01000245">
    <property type="protein sequence ID" value="PPQ28273.1"/>
    <property type="molecule type" value="Genomic_DNA"/>
</dbReference>
<dbReference type="RefSeq" id="WP_104521450.1">
    <property type="nucleotide sequence ID" value="NZ_NHRY01000245.1"/>
</dbReference>
<dbReference type="AlphaFoldDB" id="A0A2S6N0W3"/>
<evidence type="ECO:0000313" key="2">
    <source>
        <dbReference type="Proteomes" id="UP000239724"/>
    </source>
</evidence>
<keyword evidence="2" id="KW-1185">Reference proteome</keyword>
<evidence type="ECO:0000313" key="1">
    <source>
        <dbReference type="EMBL" id="PPQ28273.1"/>
    </source>
</evidence>
<sequence>MDSFVALAGEKRWRQRLAEVRALAAAGPRAGQAIRQRHVLELSLEKLRRQPDAPMSATEALLEAIAREIPLIAASLTPGGRNRLIEQLELGLAGQNTLVPVFHLIRSAMLQRSRGFTVSFPGLEEGTPHDLLLTRDQIEAEVACDVVSAENGRGVHRGAWFRLADRIDPDLQTWLAAHPGRYLLKMTLPGGLRGGLHDSEPDSEALANLHQRIRAMLETKSRQDHDEAIILRLDPLLLAGAQAEDLGLMSSLRREFGPEAHLSVTTTGGGVFVMAARAGQENEVAIMIRRRLAAIAPVRLTGKRPGILSMFVEDTDRLEWRGLRERLELEGEARQFMTNPEARPVVAVTFTSRLELFGLGEPHAAPGGELRFRNPGHPAARVAALAPAVMSSV</sequence>